<feature type="transmembrane region" description="Helical" evidence="6">
    <location>
        <begin position="157"/>
        <end position="180"/>
    </location>
</feature>
<dbReference type="InterPro" id="IPR036640">
    <property type="entry name" value="ABC1_TM_sf"/>
</dbReference>
<keyword evidence="8" id="KW-1185">Reference proteome</keyword>
<feature type="transmembrane region" description="Helical" evidence="6">
    <location>
        <begin position="76"/>
        <end position="95"/>
    </location>
</feature>
<dbReference type="OrthoDB" id="8233587at2"/>
<dbReference type="PANTHER" id="PTHR11384">
    <property type="entry name" value="ATP-BINDING CASSETTE, SUB-FAMILY D MEMBER"/>
    <property type="match status" value="1"/>
</dbReference>
<proteinExistence type="predicted"/>
<dbReference type="EMBL" id="QNRF01000002">
    <property type="protein sequence ID" value="RBO84935.1"/>
    <property type="molecule type" value="Genomic_DNA"/>
</dbReference>
<evidence type="ECO:0000256" key="5">
    <source>
        <dbReference type="ARBA" id="ARBA00023136"/>
    </source>
</evidence>
<sequence>MFHSFFPNPKLFFLSFLVWALVGVLGWYLVMQDLGSYLSLGNLIGLTFPEPLATGAEPAAQAAFQEASKGAATFWLYQYILICYGIFIAAWMIFGGHKWAKWSVLGSGIIIFVTWFSVQLNVMFNEWYGSFYDLIQKALSAPNSITLNDYYSQLSTFLGLAAVYISIVVLKHFFVSHYVFRWRTSMTEYYSSKWQQVRHIEGASQRIQEDTMRFASIMEGLGVRLIGSVMTLLAFLPVLWALSGHVKELPILGEVSQSLVFIALFWSIIGTVLLALAGIKLPGLEFNNQKVEAAYRKELVYGEDNENRAEPITLAELFSNVRKNYFTLYFHYLYFNVVRYGYLQAGVLVPLIALGPSIVAGAITFGIFQQINNAFNQVENSFQFLVNSWTTIVELLSIYKRLKSFEAMIDNKPLPSEDGHISGDSTLM</sequence>
<dbReference type="RefSeq" id="WP_113873558.1">
    <property type="nucleotide sequence ID" value="NZ_QNRF01000002.1"/>
</dbReference>
<evidence type="ECO:0000256" key="6">
    <source>
        <dbReference type="SAM" id="Phobius"/>
    </source>
</evidence>
<dbReference type="AlphaFoldDB" id="A0A366D4Q6"/>
<evidence type="ECO:0000313" key="7">
    <source>
        <dbReference type="EMBL" id="RBO84935.1"/>
    </source>
</evidence>
<dbReference type="Pfam" id="PF05992">
    <property type="entry name" value="SbmA_BacA"/>
    <property type="match status" value="1"/>
</dbReference>
<dbReference type="InterPro" id="IPR009248">
    <property type="entry name" value="SbmA_BacA"/>
</dbReference>
<evidence type="ECO:0000256" key="3">
    <source>
        <dbReference type="ARBA" id="ARBA00022692"/>
    </source>
</evidence>
<comment type="caution">
    <text evidence="7">The sequence shown here is derived from an EMBL/GenBank/DDBJ whole genome shotgun (WGS) entry which is preliminary data.</text>
</comment>
<gene>
    <name evidence="7" type="ORF">DFP76_102336</name>
</gene>
<organism evidence="7 8">
    <name type="scientific">Marinomonas aquiplantarum</name>
    <dbReference type="NCBI Taxonomy" id="491951"/>
    <lineage>
        <taxon>Bacteria</taxon>
        <taxon>Pseudomonadati</taxon>
        <taxon>Pseudomonadota</taxon>
        <taxon>Gammaproteobacteria</taxon>
        <taxon>Oceanospirillales</taxon>
        <taxon>Oceanospirillaceae</taxon>
        <taxon>Marinomonas</taxon>
    </lineage>
</organism>
<evidence type="ECO:0000256" key="1">
    <source>
        <dbReference type="ARBA" id="ARBA00004651"/>
    </source>
</evidence>
<dbReference type="Proteomes" id="UP000252086">
    <property type="component" value="Unassembled WGS sequence"/>
</dbReference>
<dbReference type="GO" id="GO:0005886">
    <property type="term" value="C:plasma membrane"/>
    <property type="evidence" value="ECO:0007669"/>
    <property type="project" value="UniProtKB-SubCell"/>
</dbReference>
<dbReference type="SUPFAM" id="SSF90123">
    <property type="entry name" value="ABC transporter transmembrane region"/>
    <property type="match status" value="1"/>
</dbReference>
<name>A0A366D4Q6_9GAMM</name>
<dbReference type="PANTHER" id="PTHR11384:SF59">
    <property type="entry name" value="LYSOSOMAL COBALAMIN TRANSPORTER ABCD4"/>
    <property type="match status" value="1"/>
</dbReference>
<feature type="transmembrane region" description="Helical" evidence="6">
    <location>
        <begin position="347"/>
        <end position="368"/>
    </location>
</feature>
<dbReference type="InterPro" id="IPR050835">
    <property type="entry name" value="ABC_transporter_sub-D"/>
</dbReference>
<reference evidence="7 8" key="1">
    <citation type="submission" date="2018-06" db="EMBL/GenBank/DDBJ databases">
        <title>Genomic Encyclopedia of Type Strains, Phase III (KMG-III): the genomes of soil and plant-associated and newly described type strains.</title>
        <authorList>
            <person name="Whitman W."/>
        </authorList>
    </citation>
    <scope>NUCLEOTIDE SEQUENCE [LARGE SCALE GENOMIC DNA]</scope>
    <source>
        <strain evidence="7 8">CECT 7732</strain>
    </source>
</reference>
<keyword evidence="2" id="KW-0813">Transport</keyword>
<dbReference type="NCBIfam" id="NF009036">
    <property type="entry name" value="PRK12369.1"/>
    <property type="match status" value="1"/>
</dbReference>
<evidence type="ECO:0000256" key="4">
    <source>
        <dbReference type="ARBA" id="ARBA00022989"/>
    </source>
</evidence>
<keyword evidence="4 6" id="KW-1133">Transmembrane helix</keyword>
<keyword evidence="3 6" id="KW-0812">Transmembrane</keyword>
<comment type="subcellular location">
    <subcellularLocation>
        <location evidence="1">Cell membrane</location>
        <topology evidence="1">Multi-pass membrane protein</topology>
    </subcellularLocation>
</comment>
<protein>
    <submittedName>
        <fullName evidence="7">Peptide/bleomycin uptake transporter</fullName>
    </submittedName>
</protein>
<accession>A0A366D4Q6</accession>
<dbReference type="NCBIfam" id="NF008306">
    <property type="entry name" value="PRK11098.1"/>
    <property type="match status" value="1"/>
</dbReference>
<feature type="transmembrane region" description="Helical" evidence="6">
    <location>
        <begin position="12"/>
        <end position="30"/>
    </location>
</feature>
<evidence type="ECO:0000313" key="8">
    <source>
        <dbReference type="Proteomes" id="UP000252086"/>
    </source>
</evidence>
<dbReference type="GO" id="GO:1904680">
    <property type="term" value="F:peptide transmembrane transporter activity"/>
    <property type="evidence" value="ECO:0007669"/>
    <property type="project" value="InterPro"/>
</dbReference>
<feature type="transmembrane region" description="Helical" evidence="6">
    <location>
        <begin position="102"/>
        <end position="124"/>
    </location>
</feature>
<evidence type="ECO:0000256" key="2">
    <source>
        <dbReference type="ARBA" id="ARBA00022448"/>
    </source>
</evidence>
<feature type="transmembrane region" description="Helical" evidence="6">
    <location>
        <begin position="221"/>
        <end position="240"/>
    </location>
</feature>
<dbReference type="GO" id="GO:0015833">
    <property type="term" value="P:peptide transport"/>
    <property type="evidence" value="ECO:0007669"/>
    <property type="project" value="InterPro"/>
</dbReference>
<dbReference type="GO" id="GO:0005524">
    <property type="term" value="F:ATP binding"/>
    <property type="evidence" value="ECO:0007669"/>
    <property type="project" value="InterPro"/>
</dbReference>
<feature type="transmembrane region" description="Helical" evidence="6">
    <location>
        <begin position="260"/>
        <end position="279"/>
    </location>
</feature>
<keyword evidence="5 6" id="KW-0472">Membrane</keyword>